<dbReference type="PANTHER" id="PTHR28284">
    <property type="entry name" value="NUCLEOPORIN NUP60"/>
    <property type="match status" value="1"/>
</dbReference>
<dbReference type="InterPro" id="IPR034432">
    <property type="entry name" value="Nup60"/>
</dbReference>
<feature type="compositionally biased region" description="Polar residues" evidence="1">
    <location>
        <begin position="227"/>
        <end position="236"/>
    </location>
</feature>
<protein>
    <recommendedName>
        <fullName evidence="4">Nucleoporin NUP60</fullName>
    </recommendedName>
</protein>
<dbReference type="STRING" id="984487.A0A1E4SAW6"/>
<evidence type="ECO:0008006" key="4">
    <source>
        <dbReference type="Google" id="ProtNLM"/>
    </source>
</evidence>
<dbReference type="GO" id="GO:0031990">
    <property type="term" value="P:mRNA export from nucleus in response to heat stress"/>
    <property type="evidence" value="ECO:0007669"/>
    <property type="project" value="TreeGrafter"/>
</dbReference>
<dbReference type="GO" id="GO:0008298">
    <property type="term" value="P:intracellular mRNA localization"/>
    <property type="evidence" value="ECO:0007669"/>
    <property type="project" value="TreeGrafter"/>
</dbReference>
<dbReference type="GO" id="GO:0034398">
    <property type="term" value="P:telomere tethering at nuclear periphery"/>
    <property type="evidence" value="ECO:0007669"/>
    <property type="project" value="TreeGrafter"/>
</dbReference>
<keyword evidence="3" id="KW-1185">Reference proteome</keyword>
<evidence type="ECO:0000256" key="1">
    <source>
        <dbReference type="SAM" id="MobiDB-lite"/>
    </source>
</evidence>
<feature type="compositionally biased region" description="Polar residues" evidence="1">
    <location>
        <begin position="306"/>
        <end position="318"/>
    </location>
</feature>
<evidence type="ECO:0000313" key="2">
    <source>
        <dbReference type="EMBL" id="ODV76667.1"/>
    </source>
</evidence>
<organism evidence="2 3">
    <name type="scientific">Suhomyces tanzawaensis NRRL Y-17324</name>
    <dbReference type="NCBI Taxonomy" id="984487"/>
    <lineage>
        <taxon>Eukaryota</taxon>
        <taxon>Fungi</taxon>
        <taxon>Dikarya</taxon>
        <taxon>Ascomycota</taxon>
        <taxon>Saccharomycotina</taxon>
        <taxon>Pichiomycetes</taxon>
        <taxon>Debaryomycetaceae</taxon>
        <taxon>Suhomyces</taxon>
    </lineage>
</organism>
<dbReference type="GO" id="GO:0044615">
    <property type="term" value="C:nuclear pore nuclear basket"/>
    <property type="evidence" value="ECO:0007669"/>
    <property type="project" value="InterPro"/>
</dbReference>
<proteinExistence type="predicted"/>
<evidence type="ECO:0000313" key="3">
    <source>
        <dbReference type="Proteomes" id="UP000094285"/>
    </source>
</evidence>
<dbReference type="RefSeq" id="XP_020061789.1">
    <property type="nucleotide sequence ID" value="XM_020208188.1"/>
</dbReference>
<dbReference type="PANTHER" id="PTHR28284:SF1">
    <property type="entry name" value="NUCLEOPORIN NUP60"/>
    <property type="match status" value="1"/>
</dbReference>
<dbReference type="GO" id="GO:0016973">
    <property type="term" value="P:poly(A)+ mRNA export from nucleus"/>
    <property type="evidence" value="ECO:0007669"/>
    <property type="project" value="TreeGrafter"/>
</dbReference>
<dbReference type="Proteomes" id="UP000094285">
    <property type="component" value="Unassembled WGS sequence"/>
</dbReference>
<feature type="region of interest" description="Disordered" evidence="1">
    <location>
        <begin position="286"/>
        <end position="318"/>
    </location>
</feature>
<dbReference type="GO" id="GO:0006607">
    <property type="term" value="P:NLS-bearing protein import into nucleus"/>
    <property type="evidence" value="ECO:0007669"/>
    <property type="project" value="TreeGrafter"/>
</dbReference>
<reference evidence="3" key="1">
    <citation type="submission" date="2016-05" db="EMBL/GenBank/DDBJ databases">
        <title>Comparative genomics of biotechnologically important yeasts.</title>
        <authorList>
            <consortium name="DOE Joint Genome Institute"/>
            <person name="Riley R."/>
            <person name="Haridas S."/>
            <person name="Wolfe K.H."/>
            <person name="Lopes M.R."/>
            <person name="Hittinger C.T."/>
            <person name="Goker M."/>
            <person name="Salamov A."/>
            <person name="Wisecaver J."/>
            <person name="Long T.M."/>
            <person name="Aerts A.L."/>
            <person name="Barry K."/>
            <person name="Choi C."/>
            <person name="Clum A."/>
            <person name="Coughlan A.Y."/>
            <person name="Deshpande S."/>
            <person name="Douglass A.P."/>
            <person name="Hanson S.J."/>
            <person name="Klenk H.-P."/>
            <person name="Labutti K."/>
            <person name="Lapidus A."/>
            <person name="Lindquist E."/>
            <person name="Lipzen A."/>
            <person name="Meier-Kolthoff J.P."/>
            <person name="Ohm R.A."/>
            <person name="Otillar R.P."/>
            <person name="Pangilinan J."/>
            <person name="Peng Y."/>
            <person name="Rokas A."/>
            <person name="Rosa C.A."/>
            <person name="Scheuner C."/>
            <person name="Sibirny A.A."/>
            <person name="Slot J.C."/>
            <person name="Stielow J.B."/>
            <person name="Sun H."/>
            <person name="Kurtzman C.P."/>
            <person name="Blackwell M."/>
            <person name="Grigoriev I.V."/>
            <person name="Jeffries T.W."/>
        </authorList>
    </citation>
    <scope>NUCLEOTIDE SEQUENCE [LARGE SCALE GENOMIC DNA]</scope>
    <source>
        <strain evidence="3">NRRL Y-17324</strain>
    </source>
</reference>
<dbReference type="OrthoDB" id="5370852at2759"/>
<feature type="compositionally biased region" description="Low complexity" evidence="1">
    <location>
        <begin position="243"/>
        <end position="254"/>
    </location>
</feature>
<name>A0A1E4SAW6_9ASCO</name>
<feature type="region of interest" description="Disordered" evidence="1">
    <location>
        <begin position="331"/>
        <end position="351"/>
    </location>
</feature>
<dbReference type="EMBL" id="KV453918">
    <property type="protein sequence ID" value="ODV76667.1"/>
    <property type="molecule type" value="Genomic_DNA"/>
</dbReference>
<sequence length="478" mass="53345">MDNRKSYRAYKEKLRVASAPYPTSGLFSKVKRLFSPRTIWKAPSKDNELASKEPNPSTARSNSHVEAFQYPAPKFNPILRSASTSSFKMPGSFDTNSSPNKVLSNFFQQKGDEPLTQVEYEGIVSLINKSKSEIGNETQSNDQDANNTFFKDTSIRDKLFLYDTPYTQKILKKDSNTSGATYSTPDYKPIYHTVNETSASIPSVKRVYQFSGLPSPYRTRIRAPSLSKKTNSNASKNGLIIENNNNTTTNTSTTQYRPRSEAANTLLSILDGDLLETTTEDLNNKDIKRFSNPYSSSQNRKRTKTSKQAPLTSKDISSTLLFDKSAPLPVEKDEEKIVPKPKSTVSKDASGQIEQKTISSAAKLDFSKPIVINEPVVNDGQLPEKKTFDFNFGKSNSNSVEKSAPLNFLFKPDQSAGKKQENIGFTIQHKANPVVGGTSVIEKTEVKAPYSYQFSVPEQYSVTLNREEVDSYKSLFSF</sequence>
<gene>
    <name evidence="2" type="ORF">CANTADRAFT_27702</name>
</gene>
<dbReference type="GeneID" id="30982325"/>
<dbReference type="AlphaFoldDB" id="A0A1E4SAW6"/>
<dbReference type="GO" id="GO:0017056">
    <property type="term" value="F:structural constituent of nuclear pore"/>
    <property type="evidence" value="ECO:0007669"/>
    <property type="project" value="InterPro"/>
</dbReference>
<feature type="region of interest" description="Disordered" evidence="1">
    <location>
        <begin position="218"/>
        <end position="259"/>
    </location>
</feature>
<accession>A0A1E4SAW6</accession>